<dbReference type="EMBL" id="UYYA01000350">
    <property type="protein sequence ID" value="VDM53599.1"/>
    <property type="molecule type" value="Genomic_DNA"/>
</dbReference>
<evidence type="ECO:0000313" key="1">
    <source>
        <dbReference type="EMBL" id="VDM53599.1"/>
    </source>
</evidence>
<protein>
    <submittedName>
        <fullName evidence="3">CIA30 domain-containing protein</fullName>
    </submittedName>
</protein>
<reference evidence="1 2" key="2">
    <citation type="submission" date="2018-11" db="EMBL/GenBank/DDBJ databases">
        <authorList>
            <consortium name="Pathogen Informatics"/>
        </authorList>
    </citation>
    <scope>NUCLEOTIDE SEQUENCE [LARGE SCALE GENOMIC DNA]</scope>
    <source>
        <strain evidence="1 2">Costa Rica</strain>
    </source>
</reference>
<sequence length="109" mass="12104">MDGYDEVDRSDTAHALLDARLRFITRGGPAGEAGGRRGTTRVDIHSWDEARTHTMSDVMKMDVRLDLSNGHTIGLSLSRGIHRLRFAKCSLLVGIVGCHPTCRYARLVR</sequence>
<dbReference type="AlphaFoldDB" id="A0A0R3PDJ5"/>
<evidence type="ECO:0000313" key="2">
    <source>
        <dbReference type="Proteomes" id="UP000267027"/>
    </source>
</evidence>
<name>A0A0R3PDJ5_ANGCS</name>
<organism evidence="3">
    <name type="scientific">Angiostrongylus costaricensis</name>
    <name type="common">Nematode worm</name>
    <dbReference type="NCBI Taxonomy" id="334426"/>
    <lineage>
        <taxon>Eukaryota</taxon>
        <taxon>Metazoa</taxon>
        <taxon>Ecdysozoa</taxon>
        <taxon>Nematoda</taxon>
        <taxon>Chromadorea</taxon>
        <taxon>Rhabditida</taxon>
        <taxon>Rhabditina</taxon>
        <taxon>Rhabditomorpha</taxon>
        <taxon>Strongyloidea</taxon>
        <taxon>Metastrongylidae</taxon>
        <taxon>Angiostrongylus</taxon>
    </lineage>
</organism>
<accession>A0A0R3PDJ5</accession>
<reference evidence="3" key="1">
    <citation type="submission" date="2017-02" db="UniProtKB">
        <authorList>
            <consortium name="WormBaseParasite"/>
        </authorList>
    </citation>
    <scope>IDENTIFICATION</scope>
</reference>
<proteinExistence type="predicted"/>
<keyword evidence="2" id="KW-1185">Reference proteome</keyword>
<dbReference type="WBParaSite" id="ACOC_0000201301-mRNA-1">
    <property type="protein sequence ID" value="ACOC_0000201301-mRNA-1"/>
    <property type="gene ID" value="ACOC_0000201301"/>
</dbReference>
<evidence type="ECO:0000313" key="3">
    <source>
        <dbReference type="WBParaSite" id="ACOC_0000201301-mRNA-1"/>
    </source>
</evidence>
<gene>
    <name evidence="1" type="ORF">ACOC_LOCUS2014</name>
</gene>
<dbReference type="Proteomes" id="UP000267027">
    <property type="component" value="Unassembled WGS sequence"/>
</dbReference>